<dbReference type="Pfam" id="PF06772">
    <property type="entry name" value="LtrA"/>
    <property type="match status" value="1"/>
</dbReference>
<sequence>MATTPEEETKAGIDTPELEPGAATPKPHQPQHQHQHQHHHFPHPHAKRFTQFIHPHNGKTVHVCRTPEQLEQKRKELSQEKKSDEFDVLLHGSTGHLDVRLLLSCSCIRNVDRESQAIRQLHNHHESQRTKLKEQHGEVYADIEHVKSELDALAAELHHITAHAVSLDASFDRYGYSAHLRTKDEDSETASLHSDHPSAVDKHADRSAEALRFLHRPVVRQYFHKGLLWRSAKAGEVASFELFVDLVYVGVIDIIGETAVEHPGGLSLLHFVIVFSIAWKIWSDLTMIINYFEIDDIMHRFNVIFYLVCLFGFTSNIAYAFESTYTSAIAFYVTQKLFAACWYLGVAIVLPNIRGTMVCMALMVVISVAFWIASIHVEWPNQLALIFIALVLDLFGGILLIWVMKEAGKKSKTLLKSISHWFDFFPAINIEHRVERNNAFVSLVFGYSILTILFQSRASFGINAFFGKGVLGLIQAFMFNWIYFEIDGYNVHVHAIRRHWASSSIWISAHLPFIMSYILAASTLSQLVLAHDCSDADEHDLGHHYEDRSVGELSSALRWFYCGGLGVALISMAVISFCHIHKRLEKSRLKKRPRLAIRTCVAIIIICLPTADSLNSLELISITTGLVFLVLCFDLFGNSCEGDKFWTGGWCAEEKKKCTYTANFKLGRRRRKEIEQALHRGEKVSLSDLLKRHSSMSSLESQSSREEEWHGGHY</sequence>
<dbReference type="RefSeq" id="XP_013266119.1">
    <property type="nucleotide sequence ID" value="XM_013410665.1"/>
</dbReference>
<feature type="compositionally biased region" description="Basic and acidic residues" evidence="1">
    <location>
        <begin position="703"/>
        <end position="714"/>
    </location>
</feature>
<feature type="transmembrane region" description="Helical" evidence="2">
    <location>
        <begin position="556"/>
        <end position="575"/>
    </location>
</feature>
<organism evidence="3 4">
    <name type="scientific">Exophiala aquamarina CBS 119918</name>
    <dbReference type="NCBI Taxonomy" id="1182545"/>
    <lineage>
        <taxon>Eukaryota</taxon>
        <taxon>Fungi</taxon>
        <taxon>Dikarya</taxon>
        <taxon>Ascomycota</taxon>
        <taxon>Pezizomycotina</taxon>
        <taxon>Eurotiomycetes</taxon>
        <taxon>Chaetothyriomycetidae</taxon>
        <taxon>Chaetothyriales</taxon>
        <taxon>Herpotrichiellaceae</taxon>
        <taxon>Exophiala</taxon>
    </lineage>
</organism>
<reference evidence="3 4" key="1">
    <citation type="submission" date="2013-03" db="EMBL/GenBank/DDBJ databases">
        <title>The Genome Sequence of Exophiala aquamarina CBS 119918.</title>
        <authorList>
            <consortium name="The Broad Institute Genomics Platform"/>
            <person name="Cuomo C."/>
            <person name="de Hoog S."/>
            <person name="Gorbushina A."/>
            <person name="Walker B."/>
            <person name="Young S.K."/>
            <person name="Zeng Q."/>
            <person name="Gargeya S."/>
            <person name="Fitzgerald M."/>
            <person name="Haas B."/>
            <person name="Abouelleil A."/>
            <person name="Allen A.W."/>
            <person name="Alvarado L."/>
            <person name="Arachchi H.M."/>
            <person name="Berlin A.M."/>
            <person name="Chapman S.B."/>
            <person name="Gainer-Dewar J."/>
            <person name="Goldberg J."/>
            <person name="Griggs A."/>
            <person name="Gujja S."/>
            <person name="Hansen M."/>
            <person name="Howarth C."/>
            <person name="Imamovic A."/>
            <person name="Ireland A."/>
            <person name="Larimer J."/>
            <person name="McCowan C."/>
            <person name="Murphy C."/>
            <person name="Pearson M."/>
            <person name="Poon T.W."/>
            <person name="Priest M."/>
            <person name="Roberts A."/>
            <person name="Saif S."/>
            <person name="Shea T."/>
            <person name="Sisk P."/>
            <person name="Sykes S."/>
            <person name="Wortman J."/>
            <person name="Nusbaum C."/>
            <person name="Birren B."/>
        </authorList>
    </citation>
    <scope>NUCLEOTIDE SEQUENCE [LARGE SCALE GENOMIC DNA]</scope>
    <source>
        <strain evidence="3 4">CBS 119918</strain>
    </source>
</reference>
<feature type="transmembrane region" description="Helical" evidence="2">
    <location>
        <begin position="357"/>
        <end position="377"/>
    </location>
</feature>
<feature type="region of interest" description="Disordered" evidence="1">
    <location>
        <begin position="1"/>
        <end position="42"/>
    </location>
</feature>
<keyword evidence="4" id="KW-1185">Reference proteome</keyword>
<evidence type="ECO:0000256" key="2">
    <source>
        <dbReference type="SAM" id="Phobius"/>
    </source>
</evidence>
<name>A0A072PTU1_9EURO</name>
<feature type="transmembrane region" description="Helical" evidence="2">
    <location>
        <begin position="327"/>
        <end position="350"/>
    </location>
</feature>
<dbReference type="STRING" id="1182545.A0A072PTU1"/>
<dbReference type="PANTHER" id="PTHR36840">
    <property type="entry name" value="BLL5714 PROTEIN"/>
    <property type="match status" value="1"/>
</dbReference>
<proteinExistence type="predicted"/>
<feature type="transmembrane region" description="Helical" evidence="2">
    <location>
        <begin position="464"/>
        <end position="484"/>
    </location>
</feature>
<feature type="transmembrane region" description="Helical" evidence="2">
    <location>
        <begin position="383"/>
        <end position="403"/>
    </location>
</feature>
<keyword evidence="2" id="KW-1133">Transmembrane helix</keyword>
<dbReference type="AlphaFoldDB" id="A0A072PTU1"/>
<dbReference type="PANTHER" id="PTHR36840:SF1">
    <property type="entry name" value="BLL5714 PROTEIN"/>
    <property type="match status" value="1"/>
</dbReference>
<dbReference type="InterPro" id="IPR010640">
    <property type="entry name" value="Low_temperature_requirement_A"/>
</dbReference>
<comment type="caution">
    <text evidence="3">The sequence shown here is derived from an EMBL/GenBank/DDBJ whole genome shotgun (WGS) entry which is preliminary data.</text>
</comment>
<feature type="compositionally biased region" description="Basic residues" evidence="1">
    <location>
        <begin position="29"/>
        <end position="42"/>
    </location>
</feature>
<dbReference type="EMBL" id="AMGV01000001">
    <property type="protein sequence ID" value="KEF63529.1"/>
    <property type="molecule type" value="Genomic_DNA"/>
</dbReference>
<feature type="transmembrane region" description="Helical" evidence="2">
    <location>
        <begin position="595"/>
        <end position="611"/>
    </location>
</feature>
<evidence type="ECO:0000313" key="3">
    <source>
        <dbReference type="EMBL" id="KEF63529.1"/>
    </source>
</evidence>
<protein>
    <submittedName>
        <fullName evidence="3">Uncharacterized protein</fullName>
    </submittedName>
</protein>
<keyword evidence="2" id="KW-0472">Membrane</keyword>
<evidence type="ECO:0000256" key="1">
    <source>
        <dbReference type="SAM" id="MobiDB-lite"/>
    </source>
</evidence>
<gene>
    <name evidence="3" type="ORF">A1O9_01507</name>
</gene>
<dbReference type="GeneID" id="25276453"/>
<dbReference type="OrthoDB" id="191995at2759"/>
<feature type="transmembrane region" description="Helical" evidence="2">
    <location>
        <begin position="439"/>
        <end position="458"/>
    </location>
</feature>
<evidence type="ECO:0000313" key="4">
    <source>
        <dbReference type="Proteomes" id="UP000027920"/>
    </source>
</evidence>
<dbReference type="VEuPathDB" id="FungiDB:A1O9_01507"/>
<dbReference type="HOGENOM" id="CLU_022899_1_0_1"/>
<feature type="transmembrane region" description="Helical" evidence="2">
    <location>
        <begin position="303"/>
        <end position="321"/>
    </location>
</feature>
<feature type="transmembrane region" description="Helical" evidence="2">
    <location>
        <begin position="505"/>
        <end position="529"/>
    </location>
</feature>
<keyword evidence="2" id="KW-0812">Transmembrane</keyword>
<feature type="region of interest" description="Disordered" evidence="1">
    <location>
        <begin position="695"/>
        <end position="714"/>
    </location>
</feature>
<dbReference type="Proteomes" id="UP000027920">
    <property type="component" value="Unassembled WGS sequence"/>
</dbReference>
<accession>A0A072PTU1</accession>